<accession>A0A2H3DF03</accession>
<reference evidence="2" key="2">
    <citation type="journal article" date="2017" name="Nat. Ecol. Evol.">
        <title>Lineage-specific genetic innovations streamline the genomes of Armillaria species to pathogenesis.</title>
        <authorList>
            <consortium name="DOE Joint Genome Institute"/>
            <person name="Sipos G."/>
            <person name="Prasanna A.N."/>
            <person name="Walter M.C."/>
            <person name="O'Connor E."/>
            <person name="Balint B."/>
            <person name="Krizsan K."/>
            <person name="Kiss B."/>
            <person name="Hess J."/>
            <person name="Varga T."/>
            <person name="Slot J."/>
            <person name="Riley R."/>
            <person name="Boka B."/>
            <person name="Rigling D."/>
            <person name="Barry K."/>
            <person name="Lee J."/>
            <person name="Mihaltcheva S."/>
            <person name="LaButti K."/>
            <person name="Lipzen A."/>
            <person name="Waldron R."/>
            <person name="Moloney N.M."/>
            <person name="Sperisen C."/>
            <person name="Kredics L."/>
            <person name="Vagvolgyi C."/>
            <person name="Patrignani A."/>
            <person name="Fitzpatrick D."/>
            <person name="Nagy I."/>
            <person name="Doyle S."/>
            <person name="Anderson J."/>
            <person name="Grigoriev I.V."/>
            <person name="Guldener U."/>
            <person name="Munsterkotter M."/>
            <person name="Nagy L.G."/>
        </authorList>
    </citation>
    <scope>NUCLEOTIDE SEQUENCE [LARGE SCALE GENOMIC DNA]</scope>
    <source>
        <strain evidence="2">Ar21-2</strain>
    </source>
</reference>
<dbReference type="EMBL" id="KZ293655">
    <property type="protein sequence ID" value="PBK93798.1"/>
    <property type="molecule type" value="Genomic_DNA"/>
</dbReference>
<evidence type="ECO:0000313" key="1">
    <source>
        <dbReference type="EMBL" id="PBK93798.1"/>
    </source>
</evidence>
<sequence>MAKIHIAVHESELVVWTADVLADILARLTALSPQLYQALNGRNGYLSVRYLQATDEHPHKTLKLYDADCVLLGSIHFGRTQSSDSWIPRELIDIALDRCRIVLGRVLSPRVFYNRGDHVYFGDELELFRGAA</sequence>
<dbReference type="OrthoDB" id="3111985at2759"/>
<organism evidence="2 3">
    <name type="scientific">Armillaria gallica</name>
    <name type="common">Bulbous honey fungus</name>
    <name type="synonym">Armillaria bulbosa</name>
    <dbReference type="NCBI Taxonomy" id="47427"/>
    <lineage>
        <taxon>Eukaryota</taxon>
        <taxon>Fungi</taxon>
        <taxon>Dikarya</taxon>
        <taxon>Basidiomycota</taxon>
        <taxon>Agaricomycotina</taxon>
        <taxon>Agaricomycetes</taxon>
        <taxon>Agaricomycetidae</taxon>
        <taxon>Agaricales</taxon>
        <taxon>Marasmiineae</taxon>
        <taxon>Physalacriaceae</taxon>
        <taxon>Armillaria</taxon>
    </lineage>
</organism>
<dbReference type="Proteomes" id="UP000217790">
    <property type="component" value="Unassembled WGS sequence"/>
</dbReference>
<dbReference type="EMBL" id="KZ293655">
    <property type="protein sequence ID" value="PBK93805.1"/>
    <property type="molecule type" value="Genomic_DNA"/>
</dbReference>
<evidence type="ECO:0000313" key="3">
    <source>
        <dbReference type="Proteomes" id="UP000217790"/>
    </source>
</evidence>
<name>A0A2H3DF03_ARMGA</name>
<dbReference type="InParanoid" id="A0A2H3DF03"/>
<gene>
    <name evidence="2" type="ORF">ARMGADRAFT_1029682</name>
    <name evidence="1" type="ORF">ARMGADRAFT_1079305</name>
</gene>
<dbReference type="AlphaFoldDB" id="A0A2H3DF03"/>
<proteinExistence type="predicted"/>
<keyword evidence="3" id="KW-1185">Reference proteome</keyword>
<reference evidence="3" key="1">
    <citation type="journal article" date="2017" name="Nat. Ecol. Evol.">
        <title>Genome expansion and lineage-specific genetic innovations in the forest pathogenic fungi Armillaria.</title>
        <authorList>
            <person name="Sipos G."/>
            <person name="Prasanna A.N."/>
            <person name="Walter M.C."/>
            <person name="O'Connor E."/>
            <person name="Balint B."/>
            <person name="Krizsan K."/>
            <person name="Kiss B."/>
            <person name="Hess J."/>
            <person name="Varga T."/>
            <person name="Slot J."/>
            <person name="Riley R."/>
            <person name="Boka B."/>
            <person name="Rigling D."/>
            <person name="Barry K."/>
            <person name="Lee J."/>
            <person name="Mihaltcheva S."/>
            <person name="LaButti K."/>
            <person name="Lipzen A."/>
            <person name="Waldron R."/>
            <person name="Moloney N.M."/>
            <person name="Sperisen C."/>
            <person name="Kredics L."/>
            <person name="Vagvoelgyi C."/>
            <person name="Patrignani A."/>
            <person name="Fitzpatrick D."/>
            <person name="Nagy I."/>
            <person name="Doyle S."/>
            <person name="Anderson J.B."/>
            <person name="Grigoriev I.V."/>
            <person name="Gueldener U."/>
            <person name="Muensterkoetter M."/>
            <person name="Nagy L.G."/>
        </authorList>
    </citation>
    <scope>NUCLEOTIDE SEQUENCE [LARGE SCALE GENOMIC DNA]</scope>
    <source>
        <strain evidence="3">Ar21-2</strain>
    </source>
</reference>
<protein>
    <submittedName>
        <fullName evidence="2">Uncharacterized protein</fullName>
    </submittedName>
</protein>
<evidence type="ECO:0000313" key="2">
    <source>
        <dbReference type="EMBL" id="PBK93805.1"/>
    </source>
</evidence>